<dbReference type="HOGENOM" id="CLU_1397942_0_0_1"/>
<dbReference type="EMBL" id="ACPB03001358">
    <property type="status" value="NOT_ANNOTATED_CDS"/>
    <property type="molecule type" value="Genomic_DNA"/>
</dbReference>
<dbReference type="InParanoid" id="T1HX64"/>
<name>T1HX64_RHOPR</name>
<organism evidence="1 2">
    <name type="scientific">Rhodnius prolixus</name>
    <name type="common">Triatomid bug</name>
    <dbReference type="NCBI Taxonomy" id="13249"/>
    <lineage>
        <taxon>Eukaryota</taxon>
        <taxon>Metazoa</taxon>
        <taxon>Ecdysozoa</taxon>
        <taxon>Arthropoda</taxon>
        <taxon>Hexapoda</taxon>
        <taxon>Insecta</taxon>
        <taxon>Pterygota</taxon>
        <taxon>Neoptera</taxon>
        <taxon>Paraneoptera</taxon>
        <taxon>Hemiptera</taxon>
        <taxon>Heteroptera</taxon>
        <taxon>Panheteroptera</taxon>
        <taxon>Cimicomorpha</taxon>
        <taxon>Reduviidae</taxon>
        <taxon>Triatominae</taxon>
        <taxon>Rhodnius</taxon>
    </lineage>
</organism>
<sequence length="195" mass="22300">MDKEGTSNEVVLNQMKAVLSDLLDSKLASLATKQDIHALREAYNSMKEENKLLRCEIQQLKEANVKSEKLMEDLDNKSRRNNLIFRGVLKHSSSGGTKTYSDIISEFCKDILKVEIMADNIHAFPLGSRDTSNSPLMVSFTHFRDKILVLGAIRTLKNTGFIIHQDVAEVTRKKRTKLILIRKELVRLNSRLRHH</sequence>
<protein>
    <submittedName>
        <fullName evidence="1">Uncharacterized protein</fullName>
    </submittedName>
</protein>
<dbReference type="VEuPathDB" id="VectorBase:RPRC008634"/>
<evidence type="ECO:0000313" key="2">
    <source>
        <dbReference type="Proteomes" id="UP000015103"/>
    </source>
</evidence>
<evidence type="ECO:0000313" key="1">
    <source>
        <dbReference type="EnsemblMetazoa" id="RPRC008634-PA"/>
    </source>
</evidence>
<dbReference type="Proteomes" id="UP000015103">
    <property type="component" value="Unassembled WGS sequence"/>
</dbReference>
<reference evidence="1" key="1">
    <citation type="submission" date="2015-05" db="UniProtKB">
        <authorList>
            <consortium name="EnsemblMetazoa"/>
        </authorList>
    </citation>
    <scope>IDENTIFICATION</scope>
</reference>
<dbReference type="AlphaFoldDB" id="T1HX64"/>
<proteinExistence type="predicted"/>
<accession>T1HX64</accession>
<dbReference type="EnsemblMetazoa" id="RPRC008634-RA">
    <property type="protein sequence ID" value="RPRC008634-PA"/>
    <property type="gene ID" value="RPRC008634"/>
</dbReference>
<keyword evidence="2" id="KW-1185">Reference proteome</keyword>